<feature type="domain" description="VOC" evidence="1">
    <location>
        <begin position="4"/>
        <end position="106"/>
    </location>
</feature>
<dbReference type="InterPro" id="IPR052164">
    <property type="entry name" value="Anthracycline_SecMetBiosynth"/>
</dbReference>
<evidence type="ECO:0000259" key="1">
    <source>
        <dbReference type="PROSITE" id="PS51819"/>
    </source>
</evidence>
<dbReference type="PANTHER" id="PTHR33993:SF14">
    <property type="entry name" value="GB|AAF24581.1"/>
    <property type="match status" value="1"/>
</dbReference>
<gene>
    <name evidence="2" type="ORF">EV186_1011934</name>
</gene>
<name>A0A4R6SN56_LABRH</name>
<dbReference type="Pfam" id="PF00903">
    <property type="entry name" value="Glyoxalase"/>
    <property type="match status" value="1"/>
</dbReference>
<dbReference type="EMBL" id="SNXZ01000001">
    <property type="protein sequence ID" value="TDQ05956.1"/>
    <property type="molecule type" value="Genomic_DNA"/>
</dbReference>
<dbReference type="InterPro" id="IPR037523">
    <property type="entry name" value="VOC_core"/>
</dbReference>
<dbReference type="InterPro" id="IPR029068">
    <property type="entry name" value="Glyas_Bleomycin-R_OHBP_Dase"/>
</dbReference>
<accession>A0A4R6SN56</accession>
<proteinExistence type="predicted"/>
<keyword evidence="3" id="KW-1185">Reference proteome</keyword>
<dbReference type="Proteomes" id="UP000295444">
    <property type="component" value="Unassembled WGS sequence"/>
</dbReference>
<dbReference type="RefSeq" id="WP_133848618.1">
    <property type="nucleotide sequence ID" value="NZ_SNXZ01000001.1"/>
</dbReference>
<comment type="caution">
    <text evidence="2">The sequence shown here is derived from an EMBL/GenBank/DDBJ whole genome shotgun (WGS) entry which is preliminary data.</text>
</comment>
<reference evidence="2 3" key="1">
    <citation type="submission" date="2019-03" db="EMBL/GenBank/DDBJ databases">
        <title>Genomic Encyclopedia of Type Strains, Phase IV (KMG-IV): sequencing the most valuable type-strain genomes for metagenomic binning, comparative biology and taxonomic classification.</title>
        <authorList>
            <person name="Goeker M."/>
        </authorList>
    </citation>
    <scope>NUCLEOTIDE SEQUENCE [LARGE SCALE GENOMIC DNA]</scope>
    <source>
        <strain evidence="2 3">DSM 45361</strain>
    </source>
</reference>
<dbReference type="SUPFAM" id="SSF54593">
    <property type="entry name" value="Glyoxalase/Bleomycin resistance protein/Dihydroxybiphenyl dioxygenase"/>
    <property type="match status" value="1"/>
</dbReference>
<dbReference type="PROSITE" id="PS51819">
    <property type="entry name" value="VOC"/>
    <property type="match status" value="1"/>
</dbReference>
<dbReference type="OrthoDB" id="9793039at2"/>
<organism evidence="2 3">
    <name type="scientific">Labedaea rhizosphaerae</name>
    <dbReference type="NCBI Taxonomy" id="598644"/>
    <lineage>
        <taxon>Bacteria</taxon>
        <taxon>Bacillati</taxon>
        <taxon>Actinomycetota</taxon>
        <taxon>Actinomycetes</taxon>
        <taxon>Pseudonocardiales</taxon>
        <taxon>Pseudonocardiaceae</taxon>
        <taxon>Labedaea</taxon>
    </lineage>
</organism>
<dbReference type="PANTHER" id="PTHR33993">
    <property type="entry name" value="GLYOXALASE-RELATED"/>
    <property type="match status" value="1"/>
</dbReference>
<sequence>MAGEPTYIELGVPDRDTAKAFYGALFGWQLTGPGQADTAGLSIGFHGGDPSALFEVFFAVDDLDASLARVRELGGQVHGELHDSPGFGRWAECADDQGVRFGLRQV</sequence>
<evidence type="ECO:0000313" key="3">
    <source>
        <dbReference type="Proteomes" id="UP000295444"/>
    </source>
</evidence>
<dbReference type="CDD" id="cd07247">
    <property type="entry name" value="SgaA_N_like"/>
    <property type="match status" value="1"/>
</dbReference>
<evidence type="ECO:0000313" key="2">
    <source>
        <dbReference type="EMBL" id="TDQ05956.1"/>
    </source>
</evidence>
<protein>
    <recommendedName>
        <fullName evidence="1">VOC domain-containing protein</fullName>
    </recommendedName>
</protein>
<dbReference type="InterPro" id="IPR004360">
    <property type="entry name" value="Glyas_Fos-R_dOase_dom"/>
</dbReference>
<dbReference type="Gene3D" id="3.10.180.10">
    <property type="entry name" value="2,3-Dihydroxybiphenyl 1,2-Dioxygenase, domain 1"/>
    <property type="match status" value="1"/>
</dbReference>
<dbReference type="AlphaFoldDB" id="A0A4R6SN56"/>